<dbReference type="OrthoDB" id="3801532at2759"/>
<dbReference type="PANTHER" id="PTHR38790">
    <property type="entry name" value="2EXR DOMAIN-CONTAINING PROTEIN-RELATED"/>
    <property type="match status" value="1"/>
</dbReference>
<dbReference type="Pfam" id="PF24864">
    <property type="entry name" value="DUF7730"/>
    <property type="match status" value="1"/>
</dbReference>
<gene>
    <name evidence="2" type="ORF">K491DRAFT_695763</name>
</gene>
<evidence type="ECO:0000259" key="1">
    <source>
        <dbReference type="Pfam" id="PF24864"/>
    </source>
</evidence>
<organism evidence="2 3">
    <name type="scientific">Lophiostoma macrostomum CBS 122681</name>
    <dbReference type="NCBI Taxonomy" id="1314788"/>
    <lineage>
        <taxon>Eukaryota</taxon>
        <taxon>Fungi</taxon>
        <taxon>Dikarya</taxon>
        <taxon>Ascomycota</taxon>
        <taxon>Pezizomycotina</taxon>
        <taxon>Dothideomycetes</taxon>
        <taxon>Pleosporomycetidae</taxon>
        <taxon>Pleosporales</taxon>
        <taxon>Lophiostomataceae</taxon>
        <taxon>Lophiostoma</taxon>
    </lineage>
</organism>
<sequence length="323" mass="37698">MSHIKESVKDSATWLWYSKPGITLCLKVVSFPLLCCCYTYHFWPSRWDKDRHEKKKRGILSSIAQRRRERAIENRKRSLSVDEISKWGIRRRREKGQEQSVLFEKLPPELRLKIYEMVLCDLGRLHVGFSNRRYDDKGLASVTCLEPDNYHIYHGICQSHERKREGRVDVLLTCKRMYREAVSILYSSQILDFEGQEEFVIFTRSVPLERLNQVRNIAILHTPSVLFTKGLLSTDIGVWDAQVADPIFSSMNSLKNICLVFSAYSNCRSDLICDTARTYASDSRRIRAYIAASSPVRCRSHYSLPVNEMFRIRERTSTIPSEE</sequence>
<reference evidence="2" key="1">
    <citation type="journal article" date="2020" name="Stud. Mycol.">
        <title>101 Dothideomycetes genomes: a test case for predicting lifestyles and emergence of pathogens.</title>
        <authorList>
            <person name="Haridas S."/>
            <person name="Albert R."/>
            <person name="Binder M."/>
            <person name="Bloem J."/>
            <person name="Labutti K."/>
            <person name="Salamov A."/>
            <person name="Andreopoulos B."/>
            <person name="Baker S."/>
            <person name="Barry K."/>
            <person name="Bills G."/>
            <person name="Bluhm B."/>
            <person name="Cannon C."/>
            <person name="Castanera R."/>
            <person name="Culley D."/>
            <person name="Daum C."/>
            <person name="Ezra D."/>
            <person name="Gonzalez J."/>
            <person name="Henrissat B."/>
            <person name="Kuo A."/>
            <person name="Liang C."/>
            <person name="Lipzen A."/>
            <person name="Lutzoni F."/>
            <person name="Magnuson J."/>
            <person name="Mondo S."/>
            <person name="Nolan M."/>
            <person name="Ohm R."/>
            <person name="Pangilinan J."/>
            <person name="Park H.-J."/>
            <person name="Ramirez L."/>
            <person name="Alfaro M."/>
            <person name="Sun H."/>
            <person name="Tritt A."/>
            <person name="Yoshinaga Y."/>
            <person name="Zwiers L.-H."/>
            <person name="Turgeon B."/>
            <person name="Goodwin S."/>
            <person name="Spatafora J."/>
            <person name="Crous P."/>
            <person name="Grigoriev I."/>
        </authorList>
    </citation>
    <scope>NUCLEOTIDE SEQUENCE</scope>
    <source>
        <strain evidence="2">CBS 122681</strain>
    </source>
</reference>
<evidence type="ECO:0000313" key="3">
    <source>
        <dbReference type="Proteomes" id="UP000799324"/>
    </source>
</evidence>
<protein>
    <recommendedName>
        <fullName evidence="1">DUF7730 domain-containing protein</fullName>
    </recommendedName>
</protein>
<dbReference type="AlphaFoldDB" id="A0A6A6SWW1"/>
<name>A0A6A6SWW1_9PLEO</name>
<feature type="domain" description="DUF7730" evidence="1">
    <location>
        <begin position="96"/>
        <end position="222"/>
    </location>
</feature>
<dbReference type="EMBL" id="MU004407">
    <property type="protein sequence ID" value="KAF2652199.1"/>
    <property type="molecule type" value="Genomic_DNA"/>
</dbReference>
<evidence type="ECO:0000313" key="2">
    <source>
        <dbReference type="EMBL" id="KAF2652199.1"/>
    </source>
</evidence>
<keyword evidence="3" id="KW-1185">Reference proteome</keyword>
<dbReference type="Proteomes" id="UP000799324">
    <property type="component" value="Unassembled WGS sequence"/>
</dbReference>
<accession>A0A6A6SWW1</accession>
<dbReference type="InterPro" id="IPR056632">
    <property type="entry name" value="DUF7730"/>
</dbReference>
<proteinExistence type="predicted"/>